<reference evidence="8 9" key="1">
    <citation type="submission" date="2015-12" db="EMBL/GenBank/DDBJ databases">
        <title>The genome of Folsomia candida.</title>
        <authorList>
            <person name="Faddeeva A."/>
            <person name="Derks M.F."/>
            <person name="Anvar Y."/>
            <person name="Smit S."/>
            <person name="Van Straalen N."/>
            <person name="Roelofs D."/>
        </authorList>
    </citation>
    <scope>NUCLEOTIDE SEQUENCE [LARGE SCALE GENOMIC DNA]</scope>
    <source>
        <strain evidence="8 9">VU population</strain>
        <tissue evidence="8">Whole body</tissue>
    </source>
</reference>
<gene>
    <name evidence="8" type="ORF">Fcan01_00692</name>
</gene>
<dbReference type="Gene3D" id="3.40.50.300">
    <property type="entry name" value="P-loop containing nucleotide triphosphate hydrolases"/>
    <property type="match status" value="2"/>
</dbReference>
<dbReference type="InterPro" id="IPR000185">
    <property type="entry name" value="SecA"/>
</dbReference>
<organism evidence="8 9">
    <name type="scientific">Folsomia candida</name>
    <name type="common">Springtail</name>
    <dbReference type="NCBI Taxonomy" id="158441"/>
    <lineage>
        <taxon>Eukaryota</taxon>
        <taxon>Metazoa</taxon>
        <taxon>Ecdysozoa</taxon>
        <taxon>Arthropoda</taxon>
        <taxon>Hexapoda</taxon>
        <taxon>Collembola</taxon>
        <taxon>Entomobryomorpha</taxon>
        <taxon>Isotomoidea</taxon>
        <taxon>Isotomidae</taxon>
        <taxon>Proisotominae</taxon>
        <taxon>Folsomia</taxon>
    </lineage>
</organism>
<feature type="domain" description="Helicase ATP-binding" evidence="5">
    <location>
        <begin position="1301"/>
        <end position="1439"/>
    </location>
</feature>
<dbReference type="SUPFAM" id="SSF52540">
    <property type="entry name" value="P-loop containing nucleoside triphosphate hydrolases"/>
    <property type="match status" value="2"/>
</dbReference>
<sequence length="2420" mass="274026">MQRDIIHDKDALPILLHILPFLNLKLEEVDALKAIILTTQASLQLHNPQDEQHFQELRQLSHSLSNYFYRNFSQKYIEQLVQKCNSDPDSNYAKQLGKFSRRLESPYSLGTFQEKLTNYKLLLQSEDIEKLESEIFPSENQPLKNIPQRLKGVGQDNLEIYTALMSACDTIYATRDENNSDLQDLAQLFHSIDALQFTPNKKSLLALDGQHQIQRLLITLILSLFDKKLENLRNATRTEFENLSNVMAEILEKLLQLLNPLESVVMKEEIIHGFHAQLTKLCYGTIYLESQAASMMSSSEAVKLLREIFQEIDTVGKECLQRDHLLKKIDQVFVEKHDVVVNLFCKTYPKISENQEDLDAILNSLTETVNFDTITKETSSILCILLLLRENFSSYQIQNCEGDTNYNATNSSIRKIKKHIQKSVEIQPNLKNLGHTLLPILKKDSLAYLQLLETELNSLFTRKQLIVSGIVDSYVAKGRKFYTLWKKLDHDAPIFGGPLVHFISESDLQLENIEKRCKFPDMQATTLYRTSLAKYFQSGDFIHEIMPENYSKAGFEFFQNFDAFSNLLNTMEENMDVIKNRWFPNYVNILLELLLTVDQDSLSHESKVGMANICQRLESLRTTAKESPTVSQILLEMQKAVTNLSKEILLRQVCPDLVEKTEQDKIMFDLEKSEISVWLQYFPEHLPKLCSMYNDWESDRQTRHEFSEQELQLLRRARHCDKLKAIQKPNMENVLVTGNRYVALLDPQFSTPSWRGKYILFDSQEDKIMQRLGDLKYSDWGFIKETMSSISCTDWKPKFQEILLCHQFQKFVTLFTTVIMTNITQSNVHAENENAATAKIIQLLENFQNHYDISIIEDENLVNCVTSSFPKYSLDVNALIKFNEELRLSDVTDLLIKCAEQDHSELSQITKKSSSKDWIGEILLSILTQHYANWTKQFKSTNCSVLSPTVFASKLRNSTLTLESQAGLNPHQKLLTIMINTLLRENATSTEFSKPECDHFQTILPQLAKIKGKLSPELVEKLKETSLNRWPVVLRENHYLSLYSASTVNHILRFESKFGVASSESFLSTFSPLVGSHNLEILLHKFCTQEYHFDLELMQLLRTIGNKHKDSKSQEELLDKLSRACRKYTETVQNTPRNAEELIRLMRSEKKNENILERYLALDKTSSKKKADQDPYLLQIVKQAKSAYFERSKLATNITKPINEWSRLEIYKWVGSLLVSKKRLSLNTRFSSAVSKLKLSLASTAHKLSMKIKNSKITKPEIVAEIRNNFPEVLAVCTRALELVKKVSLRDTQLLAILLMLDHSRRSRSCLAEVATGEGKTLILAVVVAIKSLEGDNVDLVTSSSVLASQALADVKPFYSLLGISCAVNCDPSAENESVRKGRYQNAVIYGDLGSFQRGILLTEFFEKRITMGRNANVVVVDEVDSMLLDKGDNILYLSHNIPELKLLSPVLIDIWQAVHAPDVQFGMQQDVLQVVRYIKRRLSSGELCYPNYLQNFVQARLNVWVKNAFIAKNIEEKDAYVVTNLDQKGHRVVLMDKDTGVEQTSMHYNGGLHQFMQLKHGEKLTPESLKAVFMSNITYLNRFPGQLIGITGTLGSEIERSLLTQCYGVEFFQVPRFACRRCIEDDSVVLQDQASWLDAIEDSVHRSIKDGAAVLVIAENVKMVELIPTRLQKNGSINPANIYSYVSAFDTGFAENWGNSDLTAGNVIVATNIAGRGTDIRTSQGVNDAGGLRVILSFLAPNVRIEEQAFGRTARAGCKGRVQYVLNQGATQFANIGKASIGTLRAARDDAESRRKPLFKDQSTTTILKIKFNQETSKLFDDLEFEEKFKHYKSTVKTILAENDDSVYKSEIFKESITHPECFTWLEKELEEIGIIYQFEQISATVEVTNLSINKATHTLDGLPVTPNSTKFYPILAAILVDQSKPNSELSISSHLLKHDIPLPKSASDGGKILWRFLLENGIVKPPAANFPLEVSDSSDKIEKRLGEIKQSIENSAELDEIFAKYHPDEETRPTSQDVMDMVKRSIGCLRVIPHVTINYADLADYFNSGVFPPEIQHFRDQLFTHVVIIGEHSAWTFWSPFIIAMLGVICITAGVLLTMCSGGLAAFAASVLISEGIADIAYAMQSYRSGHFNLWDYAVYKSISLVVSIGTAGLGAWLSSGAHVAKFVGTTGFALVRAVGAVVINKVAQAVFFTAADMLLTAVLDKVKDFILDKCSSSIKEKVPKIVEERFSQVSKGMDSVYENSYEISQPAKLIRETFSTVLVEAKRGIIGSKIYSECSKVASQVSTTMGKAASKLMQVGQSKTFGYDLAAGINYQNRGGRLQTILKWINYTVLVARILKGILEMVTYAGRVLDNFVKKLTSVSANLATQKKARQHENKKCEQMKEEKFIQLKVTIKDQISVDIAHYLATQFQQSIL</sequence>
<dbReference type="PROSITE" id="PS51196">
    <property type="entry name" value="SECA_MOTOR_DEAD"/>
    <property type="match status" value="1"/>
</dbReference>
<dbReference type="GO" id="GO:0005524">
    <property type="term" value="F:ATP binding"/>
    <property type="evidence" value="ECO:0007669"/>
    <property type="project" value="InterPro"/>
</dbReference>
<dbReference type="InterPro" id="IPR027417">
    <property type="entry name" value="P-loop_NTPase"/>
</dbReference>
<dbReference type="OrthoDB" id="7128572at2759"/>
<dbReference type="PANTHER" id="PTHR30612:SF0">
    <property type="entry name" value="CHLOROPLAST PROTEIN-TRANSPORTING ATPASE"/>
    <property type="match status" value="1"/>
</dbReference>
<keyword evidence="4" id="KW-0812">Transmembrane</keyword>
<dbReference type="InterPro" id="IPR011115">
    <property type="entry name" value="SecA_DEAD"/>
</dbReference>
<evidence type="ECO:0000313" key="9">
    <source>
        <dbReference type="Proteomes" id="UP000198287"/>
    </source>
</evidence>
<keyword evidence="3" id="KW-0811">Translocation</keyword>
<feature type="transmembrane region" description="Helical" evidence="4">
    <location>
        <begin position="2106"/>
        <end position="2127"/>
    </location>
</feature>
<feature type="domain" description="Helicase C-terminal" evidence="6">
    <location>
        <begin position="1640"/>
        <end position="1825"/>
    </location>
</feature>
<evidence type="ECO:0000256" key="2">
    <source>
        <dbReference type="ARBA" id="ARBA00022927"/>
    </source>
</evidence>
<dbReference type="Proteomes" id="UP000198287">
    <property type="component" value="Unassembled WGS sequence"/>
</dbReference>
<comment type="caution">
    <text evidence="8">The sequence shown here is derived from an EMBL/GenBank/DDBJ whole genome shotgun (WGS) entry which is preliminary data.</text>
</comment>
<dbReference type="Gene3D" id="3.90.1440.10">
    <property type="entry name" value="SecA, preprotein cross-linking domain"/>
    <property type="match status" value="1"/>
</dbReference>
<keyword evidence="2" id="KW-0813">Transport</keyword>
<evidence type="ECO:0000256" key="4">
    <source>
        <dbReference type="SAM" id="Phobius"/>
    </source>
</evidence>
<evidence type="ECO:0000256" key="3">
    <source>
        <dbReference type="ARBA" id="ARBA00023010"/>
    </source>
</evidence>
<name>A0A226F3P9_FOLCA</name>
<keyword evidence="9" id="KW-1185">Reference proteome</keyword>
<dbReference type="PROSITE" id="PS51192">
    <property type="entry name" value="HELICASE_ATP_BIND_1"/>
    <property type="match status" value="1"/>
</dbReference>
<dbReference type="GO" id="GO:0017038">
    <property type="term" value="P:protein import"/>
    <property type="evidence" value="ECO:0007669"/>
    <property type="project" value="InterPro"/>
</dbReference>
<accession>A0A226F3P9</accession>
<keyword evidence="4" id="KW-0472">Membrane</keyword>
<dbReference type="InterPro" id="IPR001650">
    <property type="entry name" value="Helicase_C-like"/>
</dbReference>
<feature type="transmembrane region" description="Helical" evidence="4">
    <location>
        <begin position="2077"/>
        <end position="2099"/>
    </location>
</feature>
<protein>
    <submittedName>
        <fullName evidence="8">Protein translocase subunit SecA</fullName>
    </submittedName>
</protein>
<dbReference type="EMBL" id="LNIX01000001">
    <property type="protein sequence ID" value="OXA64044.1"/>
    <property type="molecule type" value="Genomic_DNA"/>
</dbReference>
<dbReference type="STRING" id="158441.A0A226F3P9"/>
<dbReference type="InterPro" id="IPR014018">
    <property type="entry name" value="SecA_motor_DEAD"/>
</dbReference>
<keyword evidence="1" id="KW-0963">Cytoplasm</keyword>
<dbReference type="GO" id="GO:0016020">
    <property type="term" value="C:membrane"/>
    <property type="evidence" value="ECO:0007669"/>
    <property type="project" value="InterPro"/>
</dbReference>
<dbReference type="InterPro" id="IPR014001">
    <property type="entry name" value="Helicase_ATP-bd"/>
</dbReference>
<dbReference type="Pfam" id="PF07517">
    <property type="entry name" value="SecA_DEAD"/>
    <property type="match status" value="1"/>
</dbReference>
<evidence type="ECO:0000259" key="7">
    <source>
        <dbReference type="PROSITE" id="PS51196"/>
    </source>
</evidence>
<evidence type="ECO:0000259" key="6">
    <source>
        <dbReference type="PROSITE" id="PS51194"/>
    </source>
</evidence>
<proteinExistence type="predicted"/>
<evidence type="ECO:0000259" key="5">
    <source>
        <dbReference type="PROSITE" id="PS51192"/>
    </source>
</evidence>
<feature type="transmembrane region" description="Helical" evidence="4">
    <location>
        <begin position="2139"/>
        <end position="2160"/>
    </location>
</feature>
<evidence type="ECO:0000256" key="1">
    <source>
        <dbReference type="ARBA" id="ARBA00022490"/>
    </source>
</evidence>
<keyword evidence="2" id="KW-0653">Protein transport</keyword>
<dbReference type="PANTHER" id="PTHR30612">
    <property type="entry name" value="SECA INNER MEMBRANE COMPONENT OF SEC PROTEIN SECRETION SYSTEM"/>
    <property type="match status" value="1"/>
</dbReference>
<dbReference type="SMART" id="SM00957">
    <property type="entry name" value="SecA_DEAD"/>
    <property type="match status" value="1"/>
</dbReference>
<feature type="domain" description="SecA family profile" evidence="7">
    <location>
        <begin position="1206"/>
        <end position="1794"/>
    </location>
</feature>
<dbReference type="GO" id="GO:0006886">
    <property type="term" value="P:intracellular protein transport"/>
    <property type="evidence" value="ECO:0007669"/>
    <property type="project" value="InterPro"/>
</dbReference>
<evidence type="ECO:0000313" key="8">
    <source>
        <dbReference type="EMBL" id="OXA64044.1"/>
    </source>
</evidence>
<keyword evidence="4" id="KW-1133">Transmembrane helix</keyword>
<dbReference type="GO" id="GO:0006605">
    <property type="term" value="P:protein targeting"/>
    <property type="evidence" value="ECO:0007669"/>
    <property type="project" value="InterPro"/>
</dbReference>
<dbReference type="PROSITE" id="PS51194">
    <property type="entry name" value="HELICASE_CTER"/>
    <property type="match status" value="1"/>
</dbReference>